<dbReference type="RefSeq" id="WP_060300133.1">
    <property type="nucleotide sequence ID" value="NZ_LPJX01000061.1"/>
</dbReference>
<dbReference type="Pfam" id="PF06956">
    <property type="entry name" value="RtcR"/>
    <property type="match status" value="1"/>
</dbReference>
<proteinExistence type="predicted"/>
<dbReference type="PANTHER" id="PTHR32071:SF14">
    <property type="entry name" value="TRANSCRIPTIONAL REGULATORY PROTEIN RTCR"/>
    <property type="match status" value="1"/>
</dbReference>
<dbReference type="Gene3D" id="1.10.8.60">
    <property type="match status" value="1"/>
</dbReference>
<dbReference type="InterPro" id="IPR003593">
    <property type="entry name" value="AAA+_ATPase"/>
</dbReference>
<dbReference type="Proteomes" id="UP000061512">
    <property type="component" value="Unassembled WGS sequence"/>
</dbReference>
<evidence type="ECO:0000259" key="3">
    <source>
        <dbReference type="PROSITE" id="PS50045"/>
    </source>
</evidence>
<dbReference type="SUPFAM" id="SSF52540">
    <property type="entry name" value="P-loop containing nucleoside triphosphate hydrolases"/>
    <property type="match status" value="1"/>
</dbReference>
<dbReference type="InterPro" id="IPR027417">
    <property type="entry name" value="P-loop_NTPase"/>
</dbReference>
<feature type="domain" description="Sigma-54 factor interaction" evidence="3">
    <location>
        <begin position="187"/>
        <end position="425"/>
    </location>
</feature>
<dbReference type="GO" id="GO:0005524">
    <property type="term" value="F:ATP binding"/>
    <property type="evidence" value="ECO:0007669"/>
    <property type="project" value="UniProtKB-KW"/>
</dbReference>
<evidence type="ECO:0000313" key="5">
    <source>
        <dbReference type="Proteomes" id="UP000061512"/>
    </source>
</evidence>
<comment type="caution">
    <text evidence="4">The sequence shown here is derived from an EMBL/GenBank/DDBJ whole genome shotgun (WGS) entry which is preliminary data.</text>
</comment>
<dbReference type="PIRSF" id="PIRSF037354">
    <property type="entry name" value="Txn_actvtr_RtcR"/>
    <property type="match status" value="1"/>
</dbReference>
<dbReference type="NCBIfam" id="NF038308">
    <property type="entry name" value="RNA_repair_RtcR"/>
    <property type="match status" value="1"/>
</dbReference>
<sequence>MRKTVAIGFLGTVLDQAGGVQRRWRKWRPTVSLCDQPDLPIDRLELLHPPSYARLANRVKEDIERISPHTEVRPVPVAIRDPWDFEEVYATLHDYARAYPFDLDREDYLIHITTGTHVAQICWFLLAEARYLPARLVQTGPPQQTDEGPSGPGTVSVIDLDLSRYNRIAQRFTRERDETVSFLKAGIATRNARFNALIEQLERVAVRSRAPMLLVGPTGAGKSFLAKRVYELKRARHRLAGPFIEINCATLRGDAAMSTLFGHVKGAFTGAQSARAGLLRAADGGLLFLDEIGELGLDEQAMLLKAIEEKRFLPVGADVEASSDFELIAGTHRDLRQMVAAGTFREDLYARINLWTYELPGLAERREDIEPNLEFELDRFGREQGEQVRFNVEAKRRYLAFATSPRAAWAGNFRELSASVTRMATLADAGRITEAIAEQEVERLARTWSTPGGAGAGAGADAGARVDAVLGARAADLDLFDRVQLERVLEVCCVSASLSEAGRTLFAVSRQGKKQPNDADRLRKYLARFGLDWDSVRQALDVVR</sequence>
<dbReference type="CDD" id="cd00009">
    <property type="entry name" value="AAA"/>
    <property type="match status" value="1"/>
</dbReference>
<dbReference type="GO" id="GO:0003700">
    <property type="term" value="F:DNA-binding transcription factor activity"/>
    <property type="evidence" value="ECO:0007669"/>
    <property type="project" value="InterPro"/>
</dbReference>
<evidence type="ECO:0000256" key="1">
    <source>
        <dbReference type="ARBA" id="ARBA00022741"/>
    </source>
</evidence>
<dbReference type="InterPro" id="IPR009715">
    <property type="entry name" value="RtcR"/>
</dbReference>
<organism evidence="4 5">
    <name type="scientific">Burkholderia pseudomultivorans</name>
    <dbReference type="NCBI Taxonomy" id="1207504"/>
    <lineage>
        <taxon>Bacteria</taxon>
        <taxon>Pseudomonadati</taxon>
        <taxon>Pseudomonadota</taxon>
        <taxon>Betaproteobacteria</taxon>
        <taxon>Burkholderiales</taxon>
        <taxon>Burkholderiaceae</taxon>
        <taxon>Burkholderia</taxon>
        <taxon>Burkholderia cepacia complex</taxon>
    </lineage>
</organism>
<dbReference type="InterPro" id="IPR002078">
    <property type="entry name" value="Sigma_54_int"/>
</dbReference>
<dbReference type="PANTHER" id="PTHR32071">
    <property type="entry name" value="TRANSCRIPTIONAL REGULATORY PROTEIN"/>
    <property type="match status" value="1"/>
</dbReference>
<reference evidence="4 5" key="1">
    <citation type="submission" date="2015-11" db="EMBL/GenBank/DDBJ databases">
        <title>Expanding the genomic diversity of Burkholderia species for the development of highly accurate diagnostics.</title>
        <authorList>
            <person name="Sahl J."/>
            <person name="Keim P."/>
            <person name="Wagner D."/>
        </authorList>
    </citation>
    <scope>NUCLEOTIDE SEQUENCE [LARGE SCALE GENOMIC DNA]</scope>
    <source>
        <strain evidence="4 5">MSMB574WGS</strain>
    </source>
</reference>
<dbReference type="FunFam" id="3.40.50.300:FF:001653">
    <property type="entry name" value="Transcriptional regulator RtcR"/>
    <property type="match status" value="1"/>
</dbReference>
<dbReference type="Pfam" id="PF00158">
    <property type="entry name" value="Sigma54_activat"/>
    <property type="match status" value="1"/>
</dbReference>
<dbReference type="InterPro" id="IPR017183">
    <property type="entry name" value="Sigma54_dep_tscrpt_act_RtcR"/>
</dbReference>
<protein>
    <submittedName>
        <fullName evidence="4">Transcriptional regulator</fullName>
    </submittedName>
</protein>
<evidence type="ECO:0000256" key="2">
    <source>
        <dbReference type="ARBA" id="ARBA00022840"/>
    </source>
</evidence>
<dbReference type="PROSITE" id="PS50045">
    <property type="entry name" value="SIGMA54_INTERACT_4"/>
    <property type="match status" value="1"/>
</dbReference>
<name>A0A132EVN2_9BURK</name>
<evidence type="ECO:0000313" key="4">
    <source>
        <dbReference type="EMBL" id="KWF59887.1"/>
    </source>
</evidence>
<keyword evidence="2" id="KW-0067">ATP-binding</keyword>
<gene>
    <name evidence="4" type="ORF">WT57_28305</name>
</gene>
<dbReference type="SMART" id="SM00382">
    <property type="entry name" value="AAA"/>
    <property type="match status" value="1"/>
</dbReference>
<keyword evidence="1" id="KW-0547">Nucleotide-binding</keyword>
<dbReference type="EMBL" id="LPJX01000061">
    <property type="protein sequence ID" value="KWF59887.1"/>
    <property type="molecule type" value="Genomic_DNA"/>
</dbReference>
<accession>A0A132EVN2</accession>
<dbReference type="Gene3D" id="3.40.50.300">
    <property type="entry name" value="P-loop containing nucleotide triphosphate hydrolases"/>
    <property type="match status" value="1"/>
</dbReference>
<dbReference type="AlphaFoldDB" id="A0A132EVN2"/>